<keyword evidence="3" id="KW-0677">Repeat</keyword>
<dbReference type="GO" id="GO:0005112">
    <property type="term" value="F:Notch binding"/>
    <property type="evidence" value="ECO:0007669"/>
    <property type="project" value="TreeGrafter"/>
</dbReference>
<keyword evidence="4 5" id="KW-1015">Disulfide bond</keyword>
<gene>
    <name evidence="6" type="ORF">PACLA_8A040438</name>
</gene>
<dbReference type="PANTHER" id="PTHR12916:SF4">
    <property type="entry name" value="UNINFLATABLE, ISOFORM C"/>
    <property type="match status" value="1"/>
</dbReference>
<name>A0A6S7I901_PARCT</name>
<dbReference type="SUPFAM" id="SSF47769">
    <property type="entry name" value="SAM/Pointed domain"/>
    <property type="match status" value="1"/>
</dbReference>
<dbReference type="InterPro" id="IPR000152">
    <property type="entry name" value="EGF-type_Asp/Asn_hydroxyl_site"/>
</dbReference>
<feature type="disulfide bond" evidence="5">
    <location>
        <begin position="155"/>
        <end position="164"/>
    </location>
</feature>
<dbReference type="FunFam" id="2.10.25.10:FF:000095">
    <property type="entry name" value="Notch, isoform B"/>
    <property type="match status" value="1"/>
</dbReference>
<evidence type="ECO:0000256" key="4">
    <source>
        <dbReference type="ARBA" id="ARBA00023157"/>
    </source>
</evidence>
<evidence type="ECO:0000313" key="6">
    <source>
        <dbReference type="EMBL" id="CAB4015335.1"/>
    </source>
</evidence>
<dbReference type="CDD" id="cd00054">
    <property type="entry name" value="EGF_CA"/>
    <property type="match status" value="1"/>
</dbReference>
<dbReference type="PROSITE" id="PS01186">
    <property type="entry name" value="EGF_2"/>
    <property type="match status" value="1"/>
</dbReference>
<dbReference type="EMBL" id="CACRXK020008675">
    <property type="protein sequence ID" value="CAB4015335.1"/>
    <property type="molecule type" value="Genomic_DNA"/>
</dbReference>
<dbReference type="GO" id="GO:0005509">
    <property type="term" value="F:calcium ion binding"/>
    <property type="evidence" value="ECO:0007669"/>
    <property type="project" value="InterPro"/>
</dbReference>
<dbReference type="Pfam" id="PF00008">
    <property type="entry name" value="EGF"/>
    <property type="match status" value="1"/>
</dbReference>
<dbReference type="Gene3D" id="2.10.25.10">
    <property type="entry name" value="Laminin"/>
    <property type="match status" value="2"/>
</dbReference>
<dbReference type="PROSITE" id="PS01187">
    <property type="entry name" value="EGF_CA"/>
    <property type="match status" value="1"/>
</dbReference>
<dbReference type="PROSITE" id="PS50026">
    <property type="entry name" value="EGF_3"/>
    <property type="match status" value="2"/>
</dbReference>
<dbReference type="AlphaFoldDB" id="A0A6S7I901"/>
<reference evidence="6" key="1">
    <citation type="submission" date="2020-04" db="EMBL/GenBank/DDBJ databases">
        <authorList>
            <person name="Alioto T."/>
            <person name="Alioto T."/>
            <person name="Gomez Garrido J."/>
        </authorList>
    </citation>
    <scope>NUCLEOTIDE SEQUENCE</scope>
    <source>
        <strain evidence="6">A484AB</strain>
    </source>
</reference>
<evidence type="ECO:0000313" key="7">
    <source>
        <dbReference type="Proteomes" id="UP001152795"/>
    </source>
</evidence>
<sequence>MEKRSIALLLSLTLGLVFNFTSAAQVSHCIYGTTVKDLLKLAGIRGADLLSYVAKLKAHNIDQSVLTSLTLQQLHDIGIIALGDRIKIHNFFSKDPNDCSNSSCKNNGICRDGFRCFSCICDPKNGYYGPGCELKCPCHNGGICKTVPTGFKCVCPPGYSGDLCKTKYLTEERVVKLEETLKQLTTRLKQTEQELKNQKVQIKDLQARPVGSWRLQRTNEILNQLEKIQLHRTTPTYTQKLPIILPKHTQAILISVYCHFWNSNGHAYLNYVTYQKGNDNTAAKAEGYNTHYRVYANTFLYEQMIPWNSTLPNELIFKVTNSYRTGGNNNWYRVRLVGYMTS</sequence>
<dbReference type="PROSITE" id="PS00022">
    <property type="entry name" value="EGF_1"/>
    <property type="match status" value="1"/>
</dbReference>
<keyword evidence="2" id="KW-0732">Signal</keyword>
<keyword evidence="7" id="KW-1185">Reference proteome</keyword>
<dbReference type="InterPro" id="IPR018097">
    <property type="entry name" value="EGF_Ca-bd_CS"/>
</dbReference>
<dbReference type="CDD" id="cd00053">
    <property type="entry name" value="EGF"/>
    <property type="match status" value="1"/>
</dbReference>
<dbReference type="CDD" id="cd09487">
    <property type="entry name" value="SAM_superfamily"/>
    <property type="match status" value="1"/>
</dbReference>
<comment type="caution">
    <text evidence="5">Lacks conserved residue(s) required for the propagation of feature annotation.</text>
</comment>
<dbReference type="InterPro" id="IPR000742">
    <property type="entry name" value="EGF"/>
</dbReference>
<accession>A0A6S7I901</accession>
<organism evidence="6 7">
    <name type="scientific">Paramuricea clavata</name>
    <name type="common">Red gorgonian</name>
    <name type="synonym">Violescent sea-whip</name>
    <dbReference type="NCBI Taxonomy" id="317549"/>
    <lineage>
        <taxon>Eukaryota</taxon>
        <taxon>Metazoa</taxon>
        <taxon>Cnidaria</taxon>
        <taxon>Anthozoa</taxon>
        <taxon>Octocorallia</taxon>
        <taxon>Malacalcyonacea</taxon>
        <taxon>Plexauridae</taxon>
        <taxon>Paramuricea</taxon>
    </lineage>
</organism>
<dbReference type="InterPro" id="IPR001881">
    <property type="entry name" value="EGF-like_Ca-bd_dom"/>
</dbReference>
<comment type="caution">
    <text evidence="6">The sequence shown here is derived from an EMBL/GenBank/DDBJ whole genome shotgun (WGS) entry which is preliminary data.</text>
</comment>
<dbReference type="Pfam" id="PF07647">
    <property type="entry name" value="SAM_2"/>
    <property type="match status" value="1"/>
</dbReference>
<proteinExistence type="predicted"/>
<protein>
    <submittedName>
        <fullName evidence="6">Neurogenic locus notch homolog 3</fullName>
    </submittedName>
</protein>
<dbReference type="InterPro" id="IPR001660">
    <property type="entry name" value="SAM"/>
</dbReference>
<dbReference type="PROSITE" id="PS00010">
    <property type="entry name" value="ASX_HYDROXYL"/>
    <property type="match status" value="1"/>
</dbReference>
<dbReference type="SMART" id="SM00179">
    <property type="entry name" value="EGF_CA"/>
    <property type="match status" value="2"/>
</dbReference>
<evidence type="ECO:0000256" key="1">
    <source>
        <dbReference type="ARBA" id="ARBA00022536"/>
    </source>
</evidence>
<dbReference type="SUPFAM" id="SSF57196">
    <property type="entry name" value="EGF/Laminin"/>
    <property type="match status" value="1"/>
</dbReference>
<evidence type="ECO:0000256" key="3">
    <source>
        <dbReference type="ARBA" id="ARBA00022737"/>
    </source>
</evidence>
<dbReference type="SMART" id="SM00181">
    <property type="entry name" value="EGF"/>
    <property type="match status" value="2"/>
</dbReference>
<dbReference type="OrthoDB" id="5978771at2759"/>
<dbReference type="GO" id="GO:0007219">
    <property type="term" value="P:Notch signaling pathway"/>
    <property type="evidence" value="ECO:0007669"/>
    <property type="project" value="TreeGrafter"/>
</dbReference>
<dbReference type="Gene3D" id="1.10.150.50">
    <property type="entry name" value="Transcription Factor, Ets-1"/>
    <property type="match status" value="1"/>
</dbReference>
<dbReference type="PANTHER" id="PTHR12916">
    <property type="entry name" value="CYTOCHROME C OXIDASE POLYPEPTIDE VIC-2"/>
    <property type="match status" value="1"/>
</dbReference>
<dbReference type="Proteomes" id="UP001152795">
    <property type="component" value="Unassembled WGS sequence"/>
</dbReference>
<evidence type="ECO:0000256" key="5">
    <source>
        <dbReference type="PROSITE-ProRule" id="PRU00076"/>
    </source>
</evidence>
<dbReference type="InterPro" id="IPR013761">
    <property type="entry name" value="SAM/pointed_sf"/>
</dbReference>
<keyword evidence="1 5" id="KW-0245">EGF-like domain</keyword>
<evidence type="ECO:0000256" key="2">
    <source>
        <dbReference type="ARBA" id="ARBA00022729"/>
    </source>
</evidence>